<name>A0ACB7C970_9ASCO</name>
<keyword evidence="2" id="KW-1185">Reference proteome</keyword>
<accession>A0ACB7C970</accession>
<protein>
    <submittedName>
        <fullName evidence="1">Uncharacterized protein</fullName>
    </submittedName>
</protein>
<sequence length="197" mass="22460">MSFVSMRYQIICFFFFICIHANVEKVVFTATLEASQKPFLSSLKTPPTLSSLLLLGEPFALQTQLGYDENQTAIITSNWFHAPLSIGTVYEVRVCWPATSPALIDISVFYEADAVSFSDKIVTFYVQISCKAAYFSLNSSVMNTHILPLHITLDKVIYGIPWTLRWVLLYGFAVGLIAWFYLGPFIYWIINRQVKKE</sequence>
<reference evidence="1 2" key="1">
    <citation type="journal article" date="2021" name="Commun. Biol.">
        <title>Genomic insights into the host specific adaptation of the Pneumocystis genus.</title>
        <authorList>
            <person name="Cisse O.H."/>
            <person name="Ma L."/>
            <person name="Dekker J.P."/>
            <person name="Khil P.P."/>
            <person name="Youn J.-H."/>
            <person name="Brenchley J.M."/>
            <person name="Blair R."/>
            <person name="Pahar B."/>
            <person name="Chabe M."/>
            <person name="Van Rompay K.K.A."/>
            <person name="Keesler R."/>
            <person name="Sukura A."/>
            <person name="Hirsch V."/>
            <person name="Kutty G."/>
            <person name="Liu Y."/>
            <person name="Peng L."/>
            <person name="Chen J."/>
            <person name="Song J."/>
            <person name="Weissenbacher-Lang C."/>
            <person name="Xu J."/>
            <person name="Upham N.S."/>
            <person name="Stajich J.E."/>
            <person name="Cuomo C.A."/>
            <person name="Cushion M.T."/>
            <person name="Kovacs J.A."/>
        </authorList>
    </citation>
    <scope>NUCLEOTIDE SEQUENCE [LARGE SCALE GENOMIC DNA]</scope>
    <source>
        <strain evidence="1 2">RABM</strain>
    </source>
</reference>
<organism evidence="1 2">
    <name type="scientific">Pneumocystis oryctolagi</name>
    <dbReference type="NCBI Taxonomy" id="42067"/>
    <lineage>
        <taxon>Eukaryota</taxon>
        <taxon>Fungi</taxon>
        <taxon>Dikarya</taxon>
        <taxon>Ascomycota</taxon>
        <taxon>Taphrinomycotina</taxon>
        <taxon>Pneumocystomycetes</taxon>
        <taxon>Pneumocystaceae</taxon>
        <taxon>Pneumocystis</taxon>
    </lineage>
</organism>
<dbReference type="EMBL" id="JABTEG010000010">
    <property type="protein sequence ID" value="KAG4304239.1"/>
    <property type="molecule type" value="Genomic_DNA"/>
</dbReference>
<evidence type="ECO:0000313" key="2">
    <source>
        <dbReference type="Proteomes" id="UP000768646"/>
    </source>
</evidence>
<evidence type="ECO:0000313" key="1">
    <source>
        <dbReference type="EMBL" id="KAG4304239.1"/>
    </source>
</evidence>
<proteinExistence type="predicted"/>
<dbReference type="Proteomes" id="UP000768646">
    <property type="component" value="Unassembled WGS sequence"/>
</dbReference>
<gene>
    <name evidence="1" type="ORF">PORY_002420</name>
</gene>
<comment type="caution">
    <text evidence="1">The sequence shown here is derived from an EMBL/GenBank/DDBJ whole genome shotgun (WGS) entry which is preliminary data.</text>
</comment>